<accession>A0AA36JJE8</accession>
<name>A0AA36JJE8_9DINO</name>
<keyword evidence="1" id="KW-1133">Transmembrane helix</keyword>
<proteinExistence type="predicted"/>
<keyword evidence="3" id="KW-1185">Reference proteome</keyword>
<dbReference type="AlphaFoldDB" id="A0AA36JJE8"/>
<evidence type="ECO:0000313" key="2">
    <source>
        <dbReference type="EMBL" id="CAJ1407343.1"/>
    </source>
</evidence>
<feature type="transmembrane region" description="Helical" evidence="1">
    <location>
        <begin position="111"/>
        <end position="128"/>
    </location>
</feature>
<evidence type="ECO:0000256" key="1">
    <source>
        <dbReference type="SAM" id="Phobius"/>
    </source>
</evidence>
<sequence length="139" mass="14910">MRPAARGLLKGPIPLTFLIARSSCHACAQAWRSGMAARSSRLLVCLVGLCLLALPSTFLAPRTQARAPVVGALGTVSALAPQAANARIEFEPWKPDFDWEAWGNAPEANEIVFPGVIIVSIIVLYFLLELIETLLGGEE</sequence>
<gene>
    <name evidence="2" type="ORF">EVOR1521_LOCUS29065</name>
</gene>
<evidence type="ECO:0000313" key="3">
    <source>
        <dbReference type="Proteomes" id="UP001178507"/>
    </source>
</evidence>
<dbReference type="EMBL" id="CAUJNA010003669">
    <property type="protein sequence ID" value="CAJ1407343.1"/>
    <property type="molecule type" value="Genomic_DNA"/>
</dbReference>
<organism evidence="2 3">
    <name type="scientific">Effrenium voratum</name>
    <dbReference type="NCBI Taxonomy" id="2562239"/>
    <lineage>
        <taxon>Eukaryota</taxon>
        <taxon>Sar</taxon>
        <taxon>Alveolata</taxon>
        <taxon>Dinophyceae</taxon>
        <taxon>Suessiales</taxon>
        <taxon>Symbiodiniaceae</taxon>
        <taxon>Effrenium</taxon>
    </lineage>
</organism>
<keyword evidence="1" id="KW-0472">Membrane</keyword>
<dbReference type="Proteomes" id="UP001178507">
    <property type="component" value="Unassembled WGS sequence"/>
</dbReference>
<feature type="transmembrane region" description="Helical" evidence="1">
    <location>
        <begin position="42"/>
        <end position="60"/>
    </location>
</feature>
<protein>
    <submittedName>
        <fullName evidence="2">Uncharacterized protein</fullName>
    </submittedName>
</protein>
<comment type="caution">
    <text evidence="2">The sequence shown here is derived from an EMBL/GenBank/DDBJ whole genome shotgun (WGS) entry which is preliminary data.</text>
</comment>
<reference evidence="2" key="1">
    <citation type="submission" date="2023-08" db="EMBL/GenBank/DDBJ databases">
        <authorList>
            <person name="Chen Y."/>
            <person name="Shah S."/>
            <person name="Dougan E. K."/>
            <person name="Thang M."/>
            <person name="Chan C."/>
        </authorList>
    </citation>
    <scope>NUCLEOTIDE SEQUENCE</scope>
</reference>
<keyword evidence="1" id="KW-0812">Transmembrane</keyword>